<evidence type="ECO:0000256" key="8">
    <source>
        <dbReference type="ARBA" id="ARBA00023065"/>
    </source>
</evidence>
<dbReference type="OrthoDB" id="5210at2759"/>
<dbReference type="GO" id="GO:0016020">
    <property type="term" value="C:membrane"/>
    <property type="evidence" value="ECO:0007669"/>
    <property type="project" value="InterPro"/>
</dbReference>
<evidence type="ECO:0000256" key="1">
    <source>
        <dbReference type="ARBA" id="ARBA00004127"/>
    </source>
</evidence>
<evidence type="ECO:0000256" key="3">
    <source>
        <dbReference type="ARBA" id="ARBA00022448"/>
    </source>
</evidence>
<feature type="transmembrane region" description="Helical" evidence="10">
    <location>
        <begin position="561"/>
        <end position="582"/>
    </location>
</feature>
<dbReference type="EMBL" id="LT160034">
    <property type="protein sequence ID" value="CXJ25543.1"/>
    <property type="molecule type" value="Genomic_DNA"/>
</dbReference>
<dbReference type="GO" id="GO:0009678">
    <property type="term" value="F:diphosphate hydrolysis-driven proton transmembrane transporter activity"/>
    <property type="evidence" value="ECO:0007669"/>
    <property type="project" value="UniProtKB-EC"/>
</dbReference>
<dbReference type="Pfam" id="PF03030">
    <property type="entry name" value="H_PPase"/>
    <property type="match status" value="1"/>
</dbReference>
<dbReference type="EMBL" id="LT608150">
    <property type="protein sequence ID" value="SCM26871.1"/>
    <property type="molecule type" value="Genomic_DNA"/>
</dbReference>
<evidence type="ECO:0000256" key="7">
    <source>
        <dbReference type="ARBA" id="ARBA00022989"/>
    </source>
</evidence>
<feature type="transmembrane region" description="Helical" evidence="10">
    <location>
        <begin position="964"/>
        <end position="983"/>
    </location>
</feature>
<evidence type="ECO:0000256" key="4">
    <source>
        <dbReference type="ARBA" id="ARBA00022692"/>
    </source>
</evidence>
<evidence type="ECO:0000313" key="17">
    <source>
        <dbReference type="Proteomes" id="UP000219860"/>
    </source>
</evidence>
<dbReference type="Proteomes" id="UP000069549">
    <property type="component" value="Chromosome 14"/>
</dbReference>
<keyword evidence="8" id="KW-0406">Ion transport</keyword>
<dbReference type="HAMAP" id="MF_01129">
    <property type="entry name" value="PPase_energized_pump"/>
    <property type="match status" value="1"/>
</dbReference>
<dbReference type="InterPro" id="IPR004131">
    <property type="entry name" value="PPase-energised_H-pump"/>
</dbReference>
<dbReference type="EMBL" id="LT608278">
    <property type="protein sequence ID" value="SCO62905.1"/>
    <property type="molecule type" value="Genomic_DNA"/>
</dbReference>
<evidence type="ECO:0000313" key="11">
    <source>
        <dbReference type="EMBL" id="CXJ25543.1"/>
    </source>
</evidence>
<dbReference type="GO" id="GO:0012505">
    <property type="term" value="C:endomembrane system"/>
    <property type="evidence" value="ECO:0007669"/>
    <property type="project" value="UniProtKB-SubCell"/>
</dbReference>
<feature type="transmembrane region" description="Helical" evidence="10">
    <location>
        <begin position="308"/>
        <end position="333"/>
    </location>
</feature>
<dbReference type="EMBL" id="LT614640">
    <property type="protein sequence ID" value="SCN28678.1"/>
    <property type="molecule type" value="Genomic_DNA"/>
</dbReference>
<dbReference type="Proteomes" id="UP000516480">
    <property type="component" value="Chromosome 14"/>
</dbReference>
<protein>
    <recommendedName>
        <fullName evidence="2">H(+)-exporting diphosphatase</fullName>
        <ecNumber evidence="2">7.1.3.1</ecNumber>
    </recommendedName>
</protein>
<dbReference type="EC" id="7.1.3.1" evidence="2"/>
<feature type="transmembrane region" description="Helical" evidence="10">
    <location>
        <begin position="757"/>
        <end position="775"/>
    </location>
</feature>
<gene>
    <name evidence="11" type="primary">VP2</name>
    <name evidence="11" type="ORF">PBK173_000477300</name>
    <name evidence="13" type="ORF">PBNK65E_000467500</name>
    <name evidence="12" type="ORF">PBNK65NY_000466200</name>
    <name evidence="15" type="ORF">PBSP11A_000467200</name>
    <name evidence="14" type="ORF">PBSP11RLL_000466800</name>
</gene>
<feature type="transmembrane region" description="Helical" evidence="10">
    <location>
        <begin position="107"/>
        <end position="126"/>
    </location>
</feature>
<dbReference type="NCBIfam" id="NF001960">
    <property type="entry name" value="PRK00733.3-5"/>
    <property type="match status" value="1"/>
</dbReference>
<accession>A0A113T5H0</accession>
<feature type="transmembrane region" description="Helical" evidence="10">
    <location>
        <begin position="662"/>
        <end position="680"/>
    </location>
</feature>
<evidence type="ECO:0000313" key="20">
    <source>
        <dbReference type="Proteomes" id="UP000516480"/>
    </source>
</evidence>
<evidence type="ECO:0000313" key="13">
    <source>
        <dbReference type="EMBL" id="SCN28678.1"/>
    </source>
</evidence>
<evidence type="ECO:0000256" key="2">
    <source>
        <dbReference type="ARBA" id="ARBA00013242"/>
    </source>
</evidence>
<dbReference type="PANTHER" id="PTHR31998">
    <property type="entry name" value="K(+)-INSENSITIVE PYROPHOSPHATE-ENERGIZED PROTON PUMP"/>
    <property type="match status" value="1"/>
</dbReference>
<proteinExistence type="inferred from homology"/>
<evidence type="ECO:0000313" key="12">
    <source>
        <dbReference type="EMBL" id="SCM26871.1"/>
    </source>
</evidence>
<comment type="subcellular location">
    <subcellularLocation>
        <location evidence="1">Endomembrane system</location>
        <topology evidence="1">Multi-pass membrane protein</topology>
    </subcellularLocation>
</comment>
<keyword evidence="5" id="KW-0460">Magnesium</keyword>
<dbReference type="Proteomes" id="UP000220214">
    <property type="component" value="Chromosome 14"/>
</dbReference>
<evidence type="ECO:0000313" key="19">
    <source>
        <dbReference type="Proteomes" id="UP000220214"/>
    </source>
</evidence>
<dbReference type="OMA" id="MATTAMQ"/>
<evidence type="ECO:0000313" key="16">
    <source>
        <dbReference type="Proteomes" id="UP000069549"/>
    </source>
</evidence>
<evidence type="ECO:0000313" key="18">
    <source>
        <dbReference type="Proteomes" id="UP000219974"/>
    </source>
</evidence>
<dbReference type="GO" id="GO:0004427">
    <property type="term" value="F:inorganic diphosphate phosphatase activity"/>
    <property type="evidence" value="ECO:0007669"/>
    <property type="project" value="InterPro"/>
</dbReference>
<feature type="transmembrane region" description="Helical" evidence="10">
    <location>
        <begin position="398"/>
        <end position="415"/>
    </location>
</feature>
<reference evidence="11 16" key="1">
    <citation type="submission" date="2016-02" db="EMBL/GenBank/DDBJ databases">
        <authorList>
            <consortium name="Pathogen Informatics"/>
        </authorList>
    </citation>
    <scope>NUCLEOTIDE SEQUENCE [LARGE SCALE GENOMIC DNA]</scope>
    <source>
        <strain evidence="11 16">K173</strain>
        <strain evidence="12 20">NK65 ny</strain>
        <strain evidence="13 19">NK65e</strain>
        <strain evidence="15 17">SP11 Antwerpcl1</strain>
        <strain evidence="14 18">SP11 RLL</strain>
    </source>
</reference>
<dbReference type="Proteomes" id="UP000219860">
    <property type="component" value="Chromosome 14"/>
</dbReference>
<feature type="transmembrane region" description="Helical" evidence="10">
    <location>
        <begin position="79"/>
        <end position="95"/>
    </location>
</feature>
<keyword evidence="4 10" id="KW-0812">Transmembrane</keyword>
<feature type="transmembrane region" description="Helical" evidence="10">
    <location>
        <begin position="364"/>
        <end position="386"/>
    </location>
</feature>
<dbReference type="Proteomes" id="UP000219974">
    <property type="component" value="Chromosome 14"/>
</dbReference>
<sequence length="988" mass="109398">MEINCNSKYHETPINLMSNQNNKTFFKNYSYQNVNTMEDGEKNEKKKKKIFSGKFSGYKKLKFLRFCKLYIKKPKRQRILINIFIFFVFLLILYICYKKINNIKTNFLIALVLYSLYFLLFSLYIFSTIMNTENKSYEIIKDTENMSKRNKLIEMPSKGMYLQCYPGNFSYNKNEKYYKTYENCYIKMNRENNNINYNDSKNVSKYEYIDDSNKMIDKLGDDCEMISIESIAKPIKEGAEGFFTVQYNYIFKVSIFFTILILLLHIIRGNDMKFPQEFGYIQNNPVLDTCILNTNQNICYVVISPLSYGLITCASFLLGAICSSLAAYSGIYVSIRANMKVSKAATYSYNKTLVTCFRSGTVSAIVNISLVIFGISSLLLIVNILYPTISFTKYPTIIVGYGFGASLVAMIYQLAGGIYTKAADIGADLVGKIEKNIPEDDARNPAVIADLVGDNVGDCAGQCADLFESISAEIIASMILGGALCENNIISDSVCSYFVLFPLFIHSMDLFVSTIGSYLVYTTKDNLLLGGGKKNFEKNSLNFNEIISENLEDPLKIMLKAYFITCGFSILGFSLLCKFLFSSIGSVTNIEDGTYNITKGNAWIYFSLCGIIGMICSYLFVISTRYYTDSSYPKVKKIAHASLSGPATNIIAGLYVGLESTFFPIIIICISLLCSYYLGIQSNIKKGSDVINGLYGTSIATMGMLSTSVFILSMSNFGPIADNAGGIAQMSKQPEYVRTITDKLDVVGNVTKANTKGYSVGSAALACFLLFSAFLSEVSDISGTTFATVDIALPEVFIGGILGSAIVFLFAGWSLDAVGNTAEEVLKEVRRQFNEHPGILSYKEKPDYHKCVYIISKRALNETFKPGMLGILAPIIIGILFKFIGVLQNNKLLGAQVMASFIMFSTSTGILMALFLNNAGGAWDNAKKYIETGIYGGKNSPAHISSVIGDTVGDPCKDTAGPSIHVLIKLISTITMVITPLIASSPNK</sequence>
<feature type="transmembrane region" description="Helical" evidence="10">
    <location>
        <begin position="692"/>
        <end position="712"/>
    </location>
</feature>
<feature type="transmembrane region" description="Helical" evidence="10">
    <location>
        <begin position="249"/>
        <end position="267"/>
    </location>
</feature>
<keyword evidence="3" id="KW-0813">Transport</keyword>
<evidence type="ECO:0000313" key="14">
    <source>
        <dbReference type="EMBL" id="SCO62905.1"/>
    </source>
</evidence>
<evidence type="ECO:0000313" key="15">
    <source>
        <dbReference type="EMBL" id="SCO64426.1"/>
    </source>
</evidence>
<evidence type="ECO:0000256" key="10">
    <source>
        <dbReference type="SAM" id="Phobius"/>
    </source>
</evidence>
<keyword evidence="9 10" id="KW-0472">Membrane</keyword>
<dbReference type="EMBL" id="LT608262">
    <property type="protein sequence ID" value="SCO64426.1"/>
    <property type="molecule type" value="Genomic_DNA"/>
</dbReference>
<feature type="transmembrane region" description="Helical" evidence="10">
    <location>
        <begin position="796"/>
        <end position="815"/>
    </location>
</feature>
<dbReference type="AlphaFoldDB" id="A0A113T5H0"/>
<evidence type="ECO:0000256" key="6">
    <source>
        <dbReference type="ARBA" id="ARBA00022967"/>
    </source>
</evidence>
<feature type="transmembrane region" description="Helical" evidence="10">
    <location>
        <begin position="897"/>
        <end position="916"/>
    </location>
</feature>
<keyword evidence="6" id="KW-1278">Translocase</keyword>
<feature type="transmembrane region" description="Helical" evidence="10">
    <location>
        <begin position="867"/>
        <end position="885"/>
    </location>
</feature>
<evidence type="ECO:0000256" key="9">
    <source>
        <dbReference type="ARBA" id="ARBA00023136"/>
    </source>
</evidence>
<dbReference type="VEuPathDB" id="PlasmoDB:PBANKA_1449800"/>
<keyword evidence="7 10" id="KW-1133">Transmembrane helix</keyword>
<name>A0A113T5H0_PLABE</name>
<evidence type="ECO:0000256" key="5">
    <source>
        <dbReference type="ARBA" id="ARBA00022842"/>
    </source>
</evidence>
<organism evidence="11 16">
    <name type="scientific">Plasmodium berghei</name>
    <dbReference type="NCBI Taxonomy" id="5821"/>
    <lineage>
        <taxon>Eukaryota</taxon>
        <taxon>Sar</taxon>
        <taxon>Alveolata</taxon>
        <taxon>Apicomplexa</taxon>
        <taxon>Aconoidasida</taxon>
        <taxon>Haemosporida</taxon>
        <taxon>Plasmodiidae</taxon>
        <taxon>Plasmodium</taxon>
        <taxon>Plasmodium (Vinckeia)</taxon>
    </lineage>
</organism>
<feature type="transmembrane region" description="Helical" evidence="10">
    <location>
        <begin position="602"/>
        <end position="626"/>
    </location>
</feature>